<sequence>EVSKISQTKCALSRRRKTTQQGMLYSITGIDPIVKTDGDRGGIVFIGKISGANNKIDFIMESLNEIGIGGFTTRGFGNILAEKIEINIENLKNRIDSFNRKLNEIWKQMYSIVLNKNNKNIPEVPNSCYFTVDLLSPAILNENNIPTLKLQINLDDIILKPIFFSTNHI</sequence>
<name>X1K8B3_9ZZZZ</name>
<reference evidence="2" key="1">
    <citation type="journal article" date="2014" name="Front. Microbiol.">
        <title>High frequency of phylogenetically diverse reductive dehalogenase-homologous genes in deep subseafloor sedimentary metagenomes.</title>
        <authorList>
            <person name="Kawai M."/>
            <person name="Futagami T."/>
            <person name="Toyoda A."/>
            <person name="Takaki Y."/>
            <person name="Nishi S."/>
            <person name="Hori S."/>
            <person name="Arai W."/>
            <person name="Tsubouchi T."/>
            <person name="Morono Y."/>
            <person name="Uchiyama I."/>
            <person name="Ito T."/>
            <person name="Fujiyama A."/>
            <person name="Inagaki F."/>
            <person name="Takami H."/>
        </authorList>
    </citation>
    <scope>NUCLEOTIDE SEQUENCE</scope>
    <source>
        <strain evidence="2">Expedition CK06-06</strain>
    </source>
</reference>
<feature type="non-terminal residue" evidence="2">
    <location>
        <position position="1"/>
    </location>
</feature>
<dbReference type="AlphaFoldDB" id="X1K8B3"/>
<evidence type="ECO:0000313" key="2">
    <source>
        <dbReference type="EMBL" id="GAH78323.1"/>
    </source>
</evidence>
<gene>
    <name evidence="2" type="ORF">S03H2_67837</name>
</gene>
<keyword evidence="1" id="KW-0175">Coiled coil</keyword>
<accession>X1K8B3</accession>
<comment type="caution">
    <text evidence="2">The sequence shown here is derived from an EMBL/GenBank/DDBJ whole genome shotgun (WGS) entry which is preliminary data.</text>
</comment>
<protein>
    <submittedName>
        <fullName evidence="2">Uncharacterized protein</fullName>
    </submittedName>
</protein>
<organism evidence="2">
    <name type="scientific">marine sediment metagenome</name>
    <dbReference type="NCBI Taxonomy" id="412755"/>
    <lineage>
        <taxon>unclassified sequences</taxon>
        <taxon>metagenomes</taxon>
        <taxon>ecological metagenomes</taxon>
    </lineage>
</organism>
<feature type="coiled-coil region" evidence="1">
    <location>
        <begin position="81"/>
        <end position="108"/>
    </location>
</feature>
<proteinExistence type="predicted"/>
<dbReference type="EMBL" id="BARU01044492">
    <property type="protein sequence ID" value="GAH78323.1"/>
    <property type="molecule type" value="Genomic_DNA"/>
</dbReference>
<feature type="non-terminal residue" evidence="2">
    <location>
        <position position="169"/>
    </location>
</feature>
<evidence type="ECO:0000256" key="1">
    <source>
        <dbReference type="SAM" id="Coils"/>
    </source>
</evidence>